<comment type="caution">
    <text evidence="1">The sequence shown here is derived from an EMBL/GenBank/DDBJ whole genome shotgun (WGS) entry which is preliminary data.</text>
</comment>
<dbReference type="Pfam" id="PF08284">
    <property type="entry name" value="RVP_2"/>
    <property type="match status" value="1"/>
</dbReference>
<accession>A0A392TBB8</accession>
<dbReference type="EMBL" id="LXQA010536264">
    <property type="protein sequence ID" value="MCI57854.1"/>
    <property type="molecule type" value="Genomic_DNA"/>
</dbReference>
<feature type="non-terminal residue" evidence="1">
    <location>
        <position position="60"/>
    </location>
</feature>
<dbReference type="InterPro" id="IPR021109">
    <property type="entry name" value="Peptidase_aspartic_dom_sf"/>
</dbReference>
<evidence type="ECO:0000313" key="1">
    <source>
        <dbReference type="EMBL" id="MCI57854.1"/>
    </source>
</evidence>
<name>A0A392TBB8_9FABA</name>
<protein>
    <submittedName>
        <fullName evidence="1">Cellular nucleic acid-binding protein</fullName>
    </submittedName>
</protein>
<reference evidence="1 2" key="1">
    <citation type="journal article" date="2018" name="Front. Plant Sci.">
        <title>Red Clover (Trifolium pratense) and Zigzag Clover (T. medium) - A Picture of Genomic Similarities and Differences.</title>
        <authorList>
            <person name="Dluhosova J."/>
            <person name="Istvanek J."/>
            <person name="Nedelnik J."/>
            <person name="Repkova J."/>
        </authorList>
    </citation>
    <scope>NUCLEOTIDE SEQUENCE [LARGE SCALE GENOMIC DNA]</scope>
    <source>
        <strain evidence="2">cv. 10/8</strain>
        <tissue evidence="1">Leaf</tissue>
    </source>
</reference>
<organism evidence="1 2">
    <name type="scientific">Trifolium medium</name>
    <dbReference type="NCBI Taxonomy" id="97028"/>
    <lineage>
        <taxon>Eukaryota</taxon>
        <taxon>Viridiplantae</taxon>
        <taxon>Streptophyta</taxon>
        <taxon>Embryophyta</taxon>
        <taxon>Tracheophyta</taxon>
        <taxon>Spermatophyta</taxon>
        <taxon>Magnoliopsida</taxon>
        <taxon>eudicotyledons</taxon>
        <taxon>Gunneridae</taxon>
        <taxon>Pentapetalae</taxon>
        <taxon>rosids</taxon>
        <taxon>fabids</taxon>
        <taxon>Fabales</taxon>
        <taxon>Fabaceae</taxon>
        <taxon>Papilionoideae</taxon>
        <taxon>50 kb inversion clade</taxon>
        <taxon>NPAAA clade</taxon>
        <taxon>Hologalegina</taxon>
        <taxon>IRL clade</taxon>
        <taxon>Trifolieae</taxon>
        <taxon>Trifolium</taxon>
    </lineage>
</organism>
<dbReference type="AlphaFoldDB" id="A0A392TBB8"/>
<dbReference type="Gene3D" id="2.40.70.10">
    <property type="entry name" value="Acid Proteases"/>
    <property type="match status" value="1"/>
</dbReference>
<evidence type="ECO:0000313" key="2">
    <source>
        <dbReference type="Proteomes" id="UP000265520"/>
    </source>
</evidence>
<sequence length="60" mass="6734">MDLVCIPLSGIDVIFGMNWLIFNRVHINCCAKTVVFPKLEEDSHLLSSKEVRESLSGQAE</sequence>
<keyword evidence="2" id="KW-1185">Reference proteome</keyword>
<proteinExistence type="predicted"/>
<dbReference type="Proteomes" id="UP000265520">
    <property type="component" value="Unassembled WGS sequence"/>
</dbReference>